<dbReference type="GO" id="GO:0008688">
    <property type="term" value="F:3-(3-hydroxyphenyl)propionate hydroxylase activity"/>
    <property type="evidence" value="ECO:0007669"/>
    <property type="project" value="TreeGrafter"/>
</dbReference>
<dbReference type="GO" id="GO:0071949">
    <property type="term" value="F:FAD binding"/>
    <property type="evidence" value="ECO:0007669"/>
    <property type="project" value="InterPro"/>
</dbReference>
<gene>
    <name evidence="3" type="ORF">O3I_019040</name>
</gene>
<dbReference type="SUPFAM" id="SSF51905">
    <property type="entry name" value="FAD/NAD(P)-binding domain"/>
    <property type="match status" value="1"/>
</dbReference>
<dbReference type="GO" id="GO:0019622">
    <property type="term" value="P:3-(3-hydroxy)phenylpropionate catabolic process"/>
    <property type="evidence" value="ECO:0007669"/>
    <property type="project" value="TreeGrafter"/>
</dbReference>
<accession>K0EWD2</accession>
<dbReference type="PANTHER" id="PTHR43476:SF3">
    <property type="entry name" value="FAD-BINDING MONOOXYGENASE"/>
    <property type="match status" value="1"/>
</dbReference>
<evidence type="ECO:0000256" key="1">
    <source>
        <dbReference type="ARBA" id="ARBA00023002"/>
    </source>
</evidence>
<dbReference type="KEGG" id="nbr:O3I_019040"/>
<proteinExistence type="predicted"/>
<evidence type="ECO:0000313" key="3">
    <source>
        <dbReference type="EMBL" id="AFU01767.1"/>
    </source>
</evidence>
<dbReference type="Gene3D" id="3.50.50.60">
    <property type="entry name" value="FAD/NAD(P)-binding domain"/>
    <property type="match status" value="1"/>
</dbReference>
<dbReference type="InterPro" id="IPR050631">
    <property type="entry name" value="PheA/TfdB_FAD_monoxygenase"/>
</dbReference>
<dbReference type="InterPro" id="IPR002938">
    <property type="entry name" value="FAD-bd"/>
</dbReference>
<evidence type="ECO:0000313" key="4">
    <source>
        <dbReference type="Proteomes" id="UP000006304"/>
    </source>
</evidence>
<dbReference type="STRING" id="1133849.O3I_019040"/>
<dbReference type="AlphaFoldDB" id="K0EWD2"/>
<dbReference type="PANTHER" id="PTHR43476">
    <property type="entry name" value="3-(3-HYDROXY-PHENYL)PROPIONATE/3-HYDROXYCINNAMIC ACID HYDROXYLASE"/>
    <property type="match status" value="1"/>
</dbReference>
<keyword evidence="1" id="KW-0560">Oxidoreductase</keyword>
<dbReference type="Pfam" id="PF01494">
    <property type="entry name" value="FAD_binding_3"/>
    <property type="match status" value="1"/>
</dbReference>
<dbReference type="eggNOG" id="COG0654">
    <property type="taxonomic scope" value="Bacteria"/>
</dbReference>
<reference evidence="3 4" key="1">
    <citation type="journal article" date="2012" name="J. Bacteriol.">
        <title>Complete genome sequence of Nocardia brasiliensis HUJEG-1.</title>
        <authorList>
            <person name="Vera-Cabrera L."/>
            <person name="Ortiz-Lopez R."/>
            <person name="Elizondo-Gonzalez R."/>
            <person name="Perez-Maya A.A."/>
            <person name="Ocampo-Candiani J."/>
        </authorList>
    </citation>
    <scope>NUCLEOTIDE SEQUENCE [LARGE SCALE GENOMIC DNA]</scope>
    <source>
        <strain evidence="4">ATCC 700358</strain>
    </source>
</reference>
<evidence type="ECO:0000259" key="2">
    <source>
        <dbReference type="Pfam" id="PF01494"/>
    </source>
</evidence>
<dbReference type="HOGENOM" id="CLU_009665_20_2_11"/>
<dbReference type="PRINTS" id="PR00420">
    <property type="entry name" value="RNGMNOXGNASE"/>
</dbReference>
<dbReference type="RefSeq" id="WP_014984622.1">
    <property type="nucleotide sequence ID" value="NC_018681.1"/>
</dbReference>
<sequence length="520" mass="56844">MQGGVIESDVVIVGAGPVGMTAAALLAARGVRVQVLERNTETSDAPKAISIDDEALRAYQWAGLAERLLRIMVPGTGTRYYDSHGSPLFHARAEQPRRFGYPFKNPFAQPDLERELAQHLRQQPTVRLRMGTELTDLIPDDDGVTIRCGTLRLRARYVLGCDGGRSTVRDRLGIGMRGHSHPETWLVADVLGDRHDQRYGMHHADPARPHVIIPGSGGRCRYEFLLHPGEAELPELELVHRLLAPYREITDDQVERVVTYRFHSLVADRWRIGRVFLLGDAAHMMPPFAGQGLNSGIRDAANLTWKIADVLSGRLTDAALDSYESERKPHALATVALSERMRRVVMTTDARLARRRDDYLRRAVSTPHGKAFFEGMRYRPAQVYSTGLIAAATAPVGIAIGQPVVFEAGTGRMRLLDEILGLGWALLGVGGDAAVLAAEMRHAQSFAPVVLHVPIDDRMPSCAPGIGSIVDLDGRLAADLAAYRGHSVLLRPDRFVAAAWQPGRAPALTTALCAADPVPA</sequence>
<dbReference type="Proteomes" id="UP000006304">
    <property type="component" value="Chromosome"/>
</dbReference>
<dbReference type="InterPro" id="IPR036188">
    <property type="entry name" value="FAD/NAD-bd_sf"/>
</dbReference>
<dbReference type="Gene3D" id="3.30.70.2450">
    <property type="match status" value="1"/>
</dbReference>
<dbReference type="NCBIfam" id="NF004829">
    <property type="entry name" value="PRK06183.1-3"/>
    <property type="match status" value="1"/>
</dbReference>
<protein>
    <submittedName>
        <fullName evidence="3">3-(3-hydroxyphenyl)propionate hydroxylase</fullName>
    </submittedName>
</protein>
<name>K0EWD2_NOCB7</name>
<keyword evidence="4" id="KW-1185">Reference proteome</keyword>
<dbReference type="EMBL" id="CP003876">
    <property type="protein sequence ID" value="AFU01767.1"/>
    <property type="molecule type" value="Genomic_DNA"/>
</dbReference>
<organism evidence="3 4">
    <name type="scientific">Nocardia brasiliensis (strain ATCC 700358 / HUJEG-1)</name>
    <dbReference type="NCBI Taxonomy" id="1133849"/>
    <lineage>
        <taxon>Bacteria</taxon>
        <taxon>Bacillati</taxon>
        <taxon>Actinomycetota</taxon>
        <taxon>Actinomycetes</taxon>
        <taxon>Mycobacteriales</taxon>
        <taxon>Nocardiaceae</taxon>
        <taxon>Nocardia</taxon>
    </lineage>
</organism>
<feature type="domain" description="FAD-binding" evidence="2">
    <location>
        <begin position="8"/>
        <end position="336"/>
    </location>
</feature>